<dbReference type="Proteomes" id="UP000191133">
    <property type="component" value="Unassembled WGS sequence"/>
</dbReference>
<organism evidence="1 2">
    <name type="scientific">Stenotrophomonas indicatrix</name>
    <dbReference type="NCBI Taxonomy" id="2045451"/>
    <lineage>
        <taxon>Bacteria</taxon>
        <taxon>Pseudomonadati</taxon>
        <taxon>Pseudomonadota</taxon>
        <taxon>Gammaproteobacteria</taxon>
        <taxon>Lysobacterales</taxon>
        <taxon>Lysobacteraceae</taxon>
        <taxon>Stenotrophomonas</taxon>
    </lineage>
</organism>
<sequence length="192" mass="20231">MKPTASSLAGSGLACLTLLAGLALGSGCSSVRDTRLAEIRPGPRCDFTEGATFDNRPSYLSAGQENAPIGALSRLFGVYNKDIHQVTIRQEASRLVARFHAADGTGIEAAGSASSKSYSAEGEQLVINRWSSCKPGEAGAGCVWSRVELSCTVENDLVVKQVDGGAVLLALIIPMGQRRTQFGVYRRVDPAE</sequence>
<dbReference type="AlphaFoldDB" id="A0A1W1H372"/>
<dbReference type="PROSITE" id="PS51257">
    <property type="entry name" value="PROKAR_LIPOPROTEIN"/>
    <property type="match status" value="1"/>
</dbReference>
<protein>
    <recommendedName>
        <fullName evidence="3">Lipoprotein</fullName>
    </recommendedName>
</protein>
<evidence type="ECO:0000313" key="1">
    <source>
        <dbReference type="EMBL" id="SLM25951.1"/>
    </source>
</evidence>
<dbReference type="RefSeq" id="WP_080150386.1">
    <property type="nucleotide sequence ID" value="NZ_FWEU01000005.1"/>
</dbReference>
<reference evidence="2" key="1">
    <citation type="submission" date="2016-10" db="EMBL/GenBank/DDBJ databases">
        <authorList>
            <person name="Varghese N."/>
        </authorList>
    </citation>
    <scope>NUCLEOTIDE SEQUENCE [LARGE SCALE GENOMIC DNA]</scope>
    <source>
        <strain evidence="2">92MFCol6.1</strain>
    </source>
</reference>
<name>A0A1W1H372_9GAMM</name>
<evidence type="ECO:0000313" key="2">
    <source>
        <dbReference type="Proteomes" id="UP000191133"/>
    </source>
</evidence>
<accession>A0A1W1H372</accession>
<gene>
    <name evidence="1" type="ORF">SAMN04488690_3706</name>
</gene>
<proteinExistence type="predicted"/>
<evidence type="ECO:0008006" key="3">
    <source>
        <dbReference type="Google" id="ProtNLM"/>
    </source>
</evidence>
<dbReference type="EMBL" id="FWEU01000005">
    <property type="protein sequence ID" value="SLM25951.1"/>
    <property type="molecule type" value="Genomic_DNA"/>
</dbReference>